<gene>
    <name evidence="1" type="ORF">C7Y72_11725</name>
</gene>
<organism evidence="1 2">
    <name type="scientific">Paraconexibacter algicola</name>
    <dbReference type="NCBI Taxonomy" id="2133960"/>
    <lineage>
        <taxon>Bacteria</taxon>
        <taxon>Bacillati</taxon>
        <taxon>Actinomycetota</taxon>
        <taxon>Thermoleophilia</taxon>
        <taxon>Solirubrobacterales</taxon>
        <taxon>Paraconexibacteraceae</taxon>
        <taxon>Paraconexibacter</taxon>
    </lineage>
</organism>
<name>A0A2T4UM23_9ACTN</name>
<dbReference type="OrthoDB" id="5118179at2"/>
<sequence>MSKVAADRSISRKVTRRVLAGGERAWSVSDFDDLGTPDAINSALRRLVEDKQLRRVRRGVYWRGRESKFGMTPTPGHAVVREVLGDHEAIGAAEWSATNALGLSTQVPRQLTLAISTRSPRNLPRDVKVVRRDARRGRRTSELNEAEVTLLEALDAWDRYVEVPADEALDRFARALRSREVRIDRIVRASTTEPPAVRERLRAVLQHAGHAQAAGRVPRARDKRTADKALRVLVG</sequence>
<comment type="caution">
    <text evidence="1">The sequence shown here is derived from an EMBL/GenBank/DDBJ whole genome shotgun (WGS) entry which is preliminary data.</text>
</comment>
<evidence type="ECO:0008006" key="3">
    <source>
        <dbReference type="Google" id="ProtNLM"/>
    </source>
</evidence>
<dbReference type="EMBL" id="PYYB01000001">
    <property type="protein sequence ID" value="PTL60258.1"/>
    <property type="molecule type" value="Genomic_DNA"/>
</dbReference>
<dbReference type="AlphaFoldDB" id="A0A2T4UM23"/>
<proteinExistence type="predicted"/>
<protein>
    <recommendedName>
        <fullName evidence="3">AbiEi antitoxin C-terminal domain-containing protein</fullName>
    </recommendedName>
</protein>
<dbReference type="InterPro" id="IPR045738">
    <property type="entry name" value="DUF6088"/>
</dbReference>
<reference evidence="1 2" key="1">
    <citation type="submission" date="2018-03" db="EMBL/GenBank/DDBJ databases">
        <title>Aquarubrobacter algicola gen. nov., sp. nov., a novel actinobacterium isolated from shallow eutrophic lake during the end of cyanobacterial harmful algal blooms.</title>
        <authorList>
            <person name="Chun S.J."/>
        </authorList>
    </citation>
    <scope>NUCLEOTIDE SEQUENCE [LARGE SCALE GENOMIC DNA]</scope>
    <source>
        <strain evidence="1 2">Seoho-28</strain>
    </source>
</reference>
<dbReference type="Proteomes" id="UP000240739">
    <property type="component" value="Unassembled WGS sequence"/>
</dbReference>
<dbReference type="Pfam" id="PF19570">
    <property type="entry name" value="DUF6088"/>
    <property type="match status" value="1"/>
</dbReference>
<evidence type="ECO:0000313" key="2">
    <source>
        <dbReference type="Proteomes" id="UP000240739"/>
    </source>
</evidence>
<keyword evidence="2" id="KW-1185">Reference proteome</keyword>
<evidence type="ECO:0000313" key="1">
    <source>
        <dbReference type="EMBL" id="PTL60258.1"/>
    </source>
</evidence>
<accession>A0A2T4UM23</accession>
<dbReference type="RefSeq" id="WP_107568903.1">
    <property type="nucleotide sequence ID" value="NZ_PYYB01000001.1"/>
</dbReference>